<dbReference type="Pfam" id="PF12796">
    <property type="entry name" value="Ank_2"/>
    <property type="match status" value="1"/>
</dbReference>
<comment type="caution">
    <text evidence="5">The sequence shown here is derived from an EMBL/GenBank/DDBJ whole genome shotgun (WGS) entry which is preliminary data.</text>
</comment>
<dbReference type="Proteomes" id="UP000324907">
    <property type="component" value="Unassembled WGS sequence"/>
</dbReference>
<dbReference type="PROSITE" id="PS50297">
    <property type="entry name" value="ANK_REP_REGION"/>
    <property type="match status" value="2"/>
</dbReference>
<name>A0A5A8DXR5_CAFRO</name>
<evidence type="ECO:0000313" key="5">
    <source>
        <dbReference type="EMBL" id="KAA0169979.1"/>
    </source>
</evidence>
<dbReference type="InterPro" id="IPR002110">
    <property type="entry name" value="Ankyrin_rpt"/>
</dbReference>
<sequence>MAGATRAEIEEAWGLTGTPGHTDMHVAVSSGDPARVRELLLARPDAVHDRTRLGETPLHIAVARAPREVVQMLCASGADPNARKNTGGSPLHEAAWMGRDSAVGILLRFGADVHALDSTGATPLDMAKAHRRVSTAELLAGRAVQLNELRTDAANQARRREWQTLVAAKAKAARETAAVGPALWETSAPPPRMKPLPFFEADARGGHATGSSGGGASSRDDGGGGWWEAGSEAGLSGRGSVASGWSIASSRAAVAEAGSEAGAAGHRGRGPEADEVDARSVGRVARDADRAARLLLPQDEGPAGAYSRGTSARGTAGTHRG</sequence>
<evidence type="ECO:0000256" key="3">
    <source>
        <dbReference type="PROSITE-ProRule" id="PRU00023"/>
    </source>
</evidence>
<feature type="repeat" description="ANK" evidence="3">
    <location>
        <begin position="53"/>
        <end position="85"/>
    </location>
</feature>
<feature type="compositionally biased region" description="Gly residues" evidence="4">
    <location>
        <begin position="207"/>
        <end position="216"/>
    </location>
</feature>
<dbReference type="PROSITE" id="PS50088">
    <property type="entry name" value="ANK_REPEAT"/>
    <property type="match status" value="2"/>
</dbReference>
<gene>
    <name evidence="5" type="ORF">FNF28_01769</name>
</gene>
<keyword evidence="2 3" id="KW-0040">ANK repeat</keyword>
<dbReference type="EMBL" id="VLTL01000017">
    <property type="protein sequence ID" value="KAA0169979.1"/>
    <property type="molecule type" value="Genomic_DNA"/>
</dbReference>
<organism evidence="5 6">
    <name type="scientific">Cafeteria roenbergensis</name>
    <name type="common">Marine flagellate</name>
    <dbReference type="NCBI Taxonomy" id="33653"/>
    <lineage>
        <taxon>Eukaryota</taxon>
        <taxon>Sar</taxon>
        <taxon>Stramenopiles</taxon>
        <taxon>Bigyra</taxon>
        <taxon>Opalozoa</taxon>
        <taxon>Bicosoecida</taxon>
        <taxon>Cafeteriaceae</taxon>
        <taxon>Cafeteria</taxon>
    </lineage>
</organism>
<evidence type="ECO:0000256" key="4">
    <source>
        <dbReference type="SAM" id="MobiDB-lite"/>
    </source>
</evidence>
<protein>
    <submittedName>
        <fullName evidence="5">Uncharacterized protein</fullName>
    </submittedName>
</protein>
<dbReference type="InterPro" id="IPR036770">
    <property type="entry name" value="Ankyrin_rpt-contain_sf"/>
</dbReference>
<dbReference type="SUPFAM" id="SSF48403">
    <property type="entry name" value="Ankyrin repeat"/>
    <property type="match status" value="1"/>
</dbReference>
<dbReference type="SMART" id="SM00248">
    <property type="entry name" value="ANK"/>
    <property type="match status" value="4"/>
</dbReference>
<reference evidence="5 6" key="1">
    <citation type="submission" date="2019-07" db="EMBL/GenBank/DDBJ databases">
        <title>Genomes of Cafeteria roenbergensis.</title>
        <authorList>
            <person name="Fischer M.G."/>
            <person name="Hackl T."/>
            <person name="Roman M."/>
        </authorList>
    </citation>
    <scope>NUCLEOTIDE SEQUENCE [LARGE SCALE GENOMIC DNA]</scope>
    <source>
        <strain evidence="5 6">RCC970-E3</strain>
    </source>
</reference>
<evidence type="ECO:0000313" key="6">
    <source>
        <dbReference type="Proteomes" id="UP000324907"/>
    </source>
</evidence>
<dbReference type="PANTHER" id="PTHR24171:SF8">
    <property type="entry name" value="BRCA1-ASSOCIATED RING DOMAIN PROTEIN 1"/>
    <property type="match status" value="1"/>
</dbReference>
<feature type="repeat" description="ANK" evidence="3">
    <location>
        <begin position="86"/>
        <end position="118"/>
    </location>
</feature>
<dbReference type="AlphaFoldDB" id="A0A5A8DXR5"/>
<keyword evidence="1" id="KW-0677">Repeat</keyword>
<proteinExistence type="predicted"/>
<accession>A0A5A8DXR5</accession>
<dbReference type="Gene3D" id="1.25.40.20">
    <property type="entry name" value="Ankyrin repeat-containing domain"/>
    <property type="match status" value="1"/>
</dbReference>
<dbReference type="GO" id="GO:0004842">
    <property type="term" value="F:ubiquitin-protein transferase activity"/>
    <property type="evidence" value="ECO:0007669"/>
    <property type="project" value="TreeGrafter"/>
</dbReference>
<evidence type="ECO:0000256" key="1">
    <source>
        <dbReference type="ARBA" id="ARBA00022737"/>
    </source>
</evidence>
<evidence type="ECO:0000256" key="2">
    <source>
        <dbReference type="ARBA" id="ARBA00023043"/>
    </source>
</evidence>
<dbReference type="PANTHER" id="PTHR24171">
    <property type="entry name" value="ANKYRIN REPEAT DOMAIN-CONTAINING PROTEIN 39-RELATED"/>
    <property type="match status" value="1"/>
</dbReference>
<feature type="compositionally biased region" description="Basic and acidic residues" evidence="4">
    <location>
        <begin position="269"/>
        <end position="292"/>
    </location>
</feature>
<feature type="region of interest" description="Disordered" evidence="4">
    <location>
        <begin position="259"/>
        <end position="321"/>
    </location>
</feature>
<dbReference type="GO" id="GO:0085020">
    <property type="term" value="P:protein K6-linked ubiquitination"/>
    <property type="evidence" value="ECO:0007669"/>
    <property type="project" value="TreeGrafter"/>
</dbReference>
<feature type="region of interest" description="Disordered" evidence="4">
    <location>
        <begin position="200"/>
        <end position="231"/>
    </location>
</feature>